<protein>
    <recommendedName>
        <fullName evidence="4">HTH cro/C1-type domain-containing protein</fullName>
    </recommendedName>
</protein>
<sequence length="219" mass="25824">MEYRYNYNFLLQWMEVNQKTKKDVLRALGTKDYGSVKKWMEGSIPMHVEAILRLCNTFSIPIGAFFYDEEKIKEMPNAELILSNLQPNKTGVEGEKYKSKGNISSETIIEKRTSIIPPFVDTVCINNTNENATNTELIKKNPEILESQKDNERDQQASQECENKITKIQLLYERQLKENERKHKEEENRIRQECQIRFDAEKKRLMDIIERLTEKISLI</sequence>
<accession>A0ABS6Y5L7</accession>
<dbReference type="RefSeq" id="WP_219433397.1">
    <property type="nucleotide sequence ID" value="NZ_JAHXCP010000009.1"/>
</dbReference>
<dbReference type="EMBL" id="JAHXCP010000009">
    <property type="protein sequence ID" value="MBW4754786.1"/>
    <property type="molecule type" value="Genomic_DNA"/>
</dbReference>
<evidence type="ECO:0000313" key="2">
    <source>
        <dbReference type="EMBL" id="MBW4754786.1"/>
    </source>
</evidence>
<organism evidence="2 3">
    <name type="scientific">Prevotella melaninogenica</name>
    <dbReference type="NCBI Taxonomy" id="28132"/>
    <lineage>
        <taxon>Bacteria</taxon>
        <taxon>Pseudomonadati</taxon>
        <taxon>Bacteroidota</taxon>
        <taxon>Bacteroidia</taxon>
        <taxon>Bacteroidales</taxon>
        <taxon>Prevotellaceae</taxon>
        <taxon>Prevotella</taxon>
    </lineage>
</organism>
<keyword evidence="1" id="KW-0175">Coiled coil</keyword>
<evidence type="ECO:0008006" key="4">
    <source>
        <dbReference type="Google" id="ProtNLM"/>
    </source>
</evidence>
<proteinExistence type="predicted"/>
<dbReference type="Proteomes" id="UP000812077">
    <property type="component" value="Unassembled WGS sequence"/>
</dbReference>
<reference evidence="2 3" key="1">
    <citation type="submission" date="2021-07" db="EMBL/GenBank/DDBJ databases">
        <title>Genomic diversity and antimicrobial resistance of Prevotella spp. isolated from chronic lung disease airways.</title>
        <authorList>
            <person name="Webb K.A."/>
            <person name="Olagoke O.S."/>
            <person name="Baird T."/>
            <person name="Neill J."/>
            <person name="Pham A."/>
            <person name="Wells T.J."/>
            <person name="Ramsay K.A."/>
            <person name="Bell S.C."/>
            <person name="Sarovich D.S."/>
            <person name="Price E.P."/>
        </authorList>
    </citation>
    <scope>NUCLEOTIDE SEQUENCE [LARGE SCALE GENOMIC DNA]</scope>
    <source>
        <strain evidence="2 3">SCHI0027.S.6</strain>
    </source>
</reference>
<comment type="caution">
    <text evidence="2">The sequence shown here is derived from an EMBL/GenBank/DDBJ whole genome shotgun (WGS) entry which is preliminary data.</text>
</comment>
<evidence type="ECO:0000256" key="1">
    <source>
        <dbReference type="SAM" id="Coils"/>
    </source>
</evidence>
<gene>
    <name evidence="2" type="ORF">KZO77_06980</name>
</gene>
<evidence type="ECO:0000313" key="3">
    <source>
        <dbReference type="Proteomes" id="UP000812077"/>
    </source>
</evidence>
<feature type="coiled-coil region" evidence="1">
    <location>
        <begin position="169"/>
        <end position="196"/>
    </location>
</feature>
<name>A0ABS6Y5L7_9BACT</name>
<keyword evidence="3" id="KW-1185">Reference proteome</keyword>